<organism evidence="2 3">
    <name type="scientific">Nitratidesulfovibrio liaohensis</name>
    <dbReference type="NCBI Taxonomy" id="2604158"/>
    <lineage>
        <taxon>Bacteria</taxon>
        <taxon>Pseudomonadati</taxon>
        <taxon>Thermodesulfobacteriota</taxon>
        <taxon>Desulfovibrionia</taxon>
        <taxon>Desulfovibrionales</taxon>
        <taxon>Desulfovibrionaceae</taxon>
        <taxon>Nitratidesulfovibrio</taxon>
    </lineage>
</organism>
<dbReference type="EMBL" id="CP133659">
    <property type="protein sequence ID" value="WMW66813.1"/>
    <property type="molecule type" value="Genomic_DNA"/>
</dbReference>
<feature type="region of interest" description="Disordered" evidence="1">
    <location>
        <begin position="119"/>
        <end position="162"/>
    </location>
</feature>
<reference evidence="2" key="1">
    <citation type="submission" date="2023-09" db="EMBL/GenBank/DDBJ databases">
        <authorList>
            <consortium name="CW5 consortium"/>
            <person name="Lu C.-W."/>
        </authorList>
    </citation>
    <scope>NUCLEOTIDE SEQUENCE</scope>
    <source>
        <strain evidence="2">KPS</strain>
    </source>
</reference>
<dbReference type="PANTHER" id="PTHR39327:SF1">
    <property type="entry name" value="BLR5470 PROTEIN"/>
    <property type="match status" value="1"/>
</dbReference>
<dbReference type="InterPro" id="IPR010319">
    <property type="entry name" value="Transglutaminase-like_Cys_pept"/>
</dbReference>
<dbReference type="Pfam" id="PF06035">
    <property type="entry name" value="Peptidase_C93"/>
    <property type="match status" value="1"/>
</dbReference>
<sequence>MAGGSTPKAAPMQAESGGVATPAGTPATSEVRGAVAGAAGEAGEPARDGAGAGTPVQATRTAADTPAVPDAQVAPKVSLPAPKVDGADAADEKGTPPVAADTVDTETVGLPDAPLVAQAEQAGQAKQAGQAAQPRQPGQPGQSVQTAEAAQAAEPRQGASSASRGIRLFNTIEFRGPLKNLPKWDRVLNVDRKTPGLIPERALGGRNALWGDLKTEWRGLSTMDKLRNVNSLFNQWPYRLDSEVWGVVDYWAAPIEFLRKSGDCEDYAITKYFALKQLGVPASDMRIVILLDSIRRLAHAILVVYTGGDAYVLDNLSNVVLSHQRYGHYVPQYSINEEYRWAHIPIRGGPGTRRMQ</sequence>
<dbReference type="RefSeq" id="WP_309542672.1">
    <property type="nucleotide sequence ID" value="NZ_CP133659.1"/>
</dbReference>
<evidence type="ECO:0000313" key="3">
    <source>
        <dbReference type="Proteomes" id="UP001180616"/>
    </source>
</evidence>
<feature type="compositionally biased region" description="Low complexity" evidence="1">
    <location>
        <begin position="119"/>
        <end position="142"/>
    </location>
</feature>
<gene>
    <name evidence="2" type="ORF">KPS_001429</name>
</gene>
<feature type="region of interest" description="Disordered" evidence="1">
    <location>
        <begin position="1"/>
        <end position="104"/>
    </location>
</feature>
<dbReference type="Gene3D" id="3.10.620.30">
    <property type="match status" value="1"/>
</dbReference>
<dbReference type="InterPro" id="IPR038765">
    <property type="entry name" value="Papain-like_cys_pep_sf"/>
</dbReference>
<keyword evidence="3" id="KW-1185">Reference proteome</keyword>
<evidence type="ECO:0000313" key="2">
    <source>
        <dbReference type="EMBL" id="WMW66813.1"/>
    </source>
</evidence>
<proteinExistence type="predicted"/>
<feature type="compositionally biased region" description="Low complexity" evidence="1">
    <location>
        <begin position="31"/>
        <end position="43"/>
    </location>
</feature>
<dbReference type="Proteomes" id="UP001180616">
    <property type="component" value="Chromosome"/>
</dbReference>
<evidence type="ECO:0000256" key="1">
    <source>
        <dbReference type="SAM" id="MobiDB-lite"/>
    </source>
</evidence>
<dbReference type="PANTHER" id="PTHR39327">
    <property type="match status" value="1"/>
</dbReference>
<name>A0ABY9R709_9BACT</name>
<protein>
    <submittedName>
        <fullName evidence="2">Transglutaminase-like cysteine peptidase</fullName>
    </submittedName>
</protein>
<dbReference type="SUPFAM" id="SSF54001">
    <property type="entry name" value="Cysteine proteinases"/>
    <property type="match status" value="1"/>
</dbReference>
<accession>A0ABY9R709</accession>